<keyword evidence="2" id="KW-0479">Metal-binding</keyword>
<dbReference type="EMBL" id="JACBYR010000001">
    <property type="protein sequence ID" value="NYE83791.1"/>
    <property type="molecule type" value="Genomic_DNA"/>
</dbReference>
<feature type="compositionally biased region" description="Low complexity" evidence="4">
    <location>
        <begin position="1"/>
        <end position="23"/>
    </location>
</feature>
<dbReference type="PANTHER" id="PTHR43594:SF1">
    <property type="entry name" value="QUERCETIN 2,3-DIOXYGENASE PA2418-RELATED"/>
    <property type="match status" value="1"/>
</dbReference>
<protein>
    <recommendedName>
        <fullName evidence="9">Pirin family protein</fullName>
    </recommendedName>
</protein>
<name>A0A7Y9LPB6_9BURK</name>
<feature type="domain" description="Pirin C-terminal" evidence="6">
    <location>
        <begin position="199"/>
        <end position="318"/>
    </location>
</feature>
<feature type="binding site" evidence="2">
    <location>
        <position position="120"/>
    </location>
    <ligand>
        <name>Fe cation</name>
        <dbReference type="ChEBI" id="CHEBI:24875"/>
    </ligand>
</feature>
<dbReference type="InterPro" id="IPR053186">
    <property type="entry name" value="QDO-related"/>
</dbReference>
<evidence type="ECO:0000256" key="1">
    <source>
        <dbReference type="ARBA" id="ARBA00008416"/>
    </source>
</evidence>
<dbReference type="Pfam" id="PF02678">
    <property type="entry name" value="Pirin"/>
    <property type="match status" value="1"/>
</dbReference>
<comment type="cofactor">
    <cofactor evidence="2">
        <name>Fe cation</name>
        <dbReference type="ChEBI" id="CHEBI:24875"/>
    </cofactor>
    <text evidence="2">Binds 1 Fe cation per subunit.</text>
</comment>
<dbReference type="RefSeq" id="WP_179587564.1">
    <property type="nucleotide sequence ID" value="NZ_JACBYR010000001.1"/>
</dbReference>
<dbReference type="CDD" id="cd02247">
    <property type="entry name" value="cupin_pirin_C"/>
    <property type="match status" value="1"/>
</dbReference>
<evidence type="ECO:0000313" key="7">
    <source>
        <dbReference type="EMBL" id="NYE83791.1"/>
    </source>
</evidence>
<dbReference type="PANTHER" id="PTHR43594">
    <property type="entry name" value="QUERCETIN 2,3-DIOXYGENASE"/>
    <property type="match status" value="1"/>
</dbReference>
<dbReference type="PIRSF" id="PIRSF006232">
    <property type="entry name" value="Pirin"/>
    <property type="match status" value="1"/>
</dbReference>
<proteinExistence type="inferred from homology"/>
<dbReference type="InterPro" id="IPR008778">
    <property type="entry name" value="Pirin_C_dom"/>
</dbReference>
<dbReference type="InterPro" id="IPR011051">
    <property type="entry name" value="RmlC_Cupin_sf"/>
</dbReference>
<feature type="region of interest" description="Disordered" evidence="4">
    <location>
        <begin position="1"/>
        <end position="32"/>
    </location>
</feature>
<accession>A0A7Y9LPB6</accession>
<dbReference type="InterPro" id="IPR012093">
    <property type="entry name" value="Pirin"/>
</dbReference>
<dbReference type="Gene3D" id="2.60.120.10">
    <property type="entry name" value="Jelly Rolls"/>
    <property type="match status" value="2"/>
</dbReference>
<feature type="binding site" evidence="2">
    <location>
        <position position="78"/>
    </location>
    <ligand>
        <name>Fe cation</name>
        <dbReference type="ChEBI" id="CHEBI:24875"/>
    </ligand>
</feature>
<sequence length="320" mass="33919">MTSLSQPSSASHSSTTTGSRTVTGQFPAQRDDIADLITRRPLPGRGLDQVDPFLFLNHHGPQVYRPRNNGLPFGPHPHRGFETVTFILEGDIAHRDTGGHESVIDAGGVQWMTAGSGLVHEEVSSADFKRDGGPLEVLQLWVNLPSRLKMSPPKYVGLQREDIPSLELDDGKAQLDLIAGTWAGQVAPIQSLTGITMTTLTLTAGAHVQLEAPAGRSVFFYLVRGAVTVGGTESANNLASGTAAPGATASGIDVAAQHLVTFAHDGDTITVTARADAFLVFGHADPIREPVVSHGPFVMTTRQEINEAIADYQAGKFGGF</sequence>
<feature type="binding site" evidence="2">
    <location>
        <position position="122"/>
    </location>
    <ligand>
        <name>Fe cation</name>
        <dbReference type="ChEBI" id="CHEBI:24875"/>
    </ligand>
</feature>
<evidence type="ECO:0008006" key="9">
    <source>
        <dbReference type="Google" id="ProtNLM"/>
    </source>
</evidence>
<gene>
    <name evidence="7" type="ORF">FHW18_003062</name>
</gene>
<dbReference type="AlphaFoldDB" id="A0A7Y9LPB6"/>
<dbReference type="Pfam" id="PF05726">
    <property type="entry name" value="Pirin_C"/>
    <property type="match status" value="1"/>
</dbReference>
<comment type="caution">
    <text evidence="7">The sequence shown here is derived from an EMBL/GenBank/DDBJ whole genome shotgun (WGS) entry which is preliminary data.</text>
</comment>
<evidence type="ECO:0000259" key="6">
    <source>
        <dbReference type="Pfam" id="PF05726"/>
    </source>
</evidence>
<evidence type="ECO:0000256" key="2">
    <source>
        <dbReference type="PIRSR" id="PIRSR006232-1"/>
    </source>
</evidence>
<feature type="domain" description="Pirin N-terminal" evidence="5">
    <location>
        <begin position="40"/>
        <end position="142"/>
    </location>
</feature>
<comment type="similarity">
    <text evidence="1 3">Belongs to the pirin family.</text>
</comment>
<dbReference type="InterPro" id="IPR014710">
    <property type="entry name" value="RmlC-like_jellyroll"/>
</dbReference>
<evidence type="ECO:0000313" key="8">
    <source>
        <dbReference type="Proteomes" id="UP000542125"/>
    </source>
</evidence>
<dbReference type="InterPro" id="IPR003829">
    <property type="entry name" value="Pirin_N_dom"/>
</dbReference>
<keyword evidence="8" id="KW-1185">Reference proteome</keyword>
<keyword evidence="2" id="KW-0408">Iron</keyword>
<reference evidence="7 8" key="1">
    <citation type="submission" date="2020-07" db="EMBL/GenBank/DDBJ databases">
        <title>Genomic Encyclopedia of Type Strains, Phase IV (KMG-V): Genome sequencing to study the core and pangenomes of soil and plant-associated prokaryotes.</title>
        <authorList>
            <person name="Whitman W."/>
        </authorList>
    </citation>
    <scope>NUCLEOTIDE SEQUENCE [LARGE SCALE GENOMIC DNA]</scope>
    <source>
        <strain evidence="7 8">SAS40</strain>
    </source>
</reference>
<evidence type="ECO:0000256" key="4">
    <source>
        <dbReference type="SAM" id="MobiDB-lite"/>
    </source>
</evidence>
<dbReference type="SUPFAM" id="SSF51182">
    <property type="entry name" value="RmlC-like cupins"/>
    <property type="match status" value="1"/>
</dbReference>
<dbReference type="GO" id="GO:0046872">
    <property type="term" value="F:metal ion binding"/>
    <property type="evidence" value="ECO:0007669"/>
    <property type="project" value="UniProtKB-KW"/>
</dbReference>
<feature type="binding site" evidence="2">
    <location>
        <position position="76"/>
    </location>
    <ligand>
        <name>Fe cation</name>
        <dbReference type="ChEBI" id="CHEBI:24875"/>
    </ligand>
</feature>
<organism evidence="7 8">
    <name type="scientific">Pigmentiphaga litoralis</name>
    <dbReference type="NCBI Taxonomy" id="516702"/>
    <lineage>
        <taxon>Bacteria</taxon>
        <taxon>Pseudomonadati</taxon>
        <taxon>Pseudomonadota</taxon>
        <taxon>Betaproteobacteria</taxon>
        <taxon>Burkholderiales</taxon>
        <taxon>Alcaligenaceae</taxon>
        <taxon>Pigmentiphaga</taxon>
    </lineage>
</organism>
<evidence type="ECO:0000259" key="5">
    <source>
        <dbReference type="Pfam" id="PF02678"/>
    </source>
</evidence>
<dbReference type="CDD" id="cd02909">
    <property type="entry name" value="cupin_pirin_N"/>
    <property type="match status" value="1"/>
</dbReference>
<evidence type="ECO:0000256" key="3">
    <source>
        <dbReference type="RuleBase" id="RU003457"/>
    </source>
</evidence>
<dbReference type="Proteomes" id="UP000542125">
    <property type="component" value="Unassembled WGS sequence"/>
</dbReference>